<dbReference type="AlphaFoldDB" id="A0A7V7PRF9"/>
<reference evidence="1 2" key="1">
    <citation type="submission" date="2019-09" db="EMBL/GenBank/DDBJ databases">
        <title>YIM 132180 draft genome.</title>
        <authorList>
            <person name="Zhang K."/>
        </authorList>
    </citation>
    <scope>NUCLEOTIDE SEQUENCE [LARGE SCALE GENOMIC DNA]</scope>
    <source>
        <strain evidence="1 2">YIM 132180</strain>
    </source>
</reference>
<name>A0A7V7PRF9_9HYPH</name>
<evidence type="ECO:0000313" key="1">
    <source>
        <dbReference type="EMBL" id="KAB0681313.1"/>
    </source>
</evidence>
<evidence type="ECO:0000313" key="2">
    <source>
        <dbReference type="Proteomes" id="UP000432089"/>
    </source>
</evidence>
<keyword evidence="2" id="KW-1185">Reference proteome</keyword>
<gene>
    <name evidence="1" type="ORF">F6X38_05335</name>
</gene>
<protein>
    <submittedName>
        <fullName evidence="1">Uncharacterized protein</fullName>
    </submittedName>
</protein>
<dbReference type="EMBL" id="VZDO01000003">
    <property type="protein sequence ID" value="KAB0681313.1"/>
    <property type="molecule type" value="Genomic_DNA"/>
</dbReference>
<accession>A0A7V7PRF9</accession>
<dbReference type="RefSeq" id="WP_150968540.1">
    <property type="nucleotide sequence ID" value="NZ_VZDO01000003.1"/>
</dbReference>
<comment type="caution">
    <text evidence="1">The sequence shown here is derived from an EMBL/GenBank/DDBJ whole genome shotgun (WGS) entry which is preliminary data.</text>
</comment>
<proteinExistence type="predicted"/>
<dbReference type="Proteomes" id="UP000432089">
    <property type="component" value="Unassembled WGS sequence"/>
</dbReference>
<sequence>MRTQLFVQVYECAEGQRRATHKLPVGRFMQFAIERLSPMEILQLRNDLTILGHSRIGATDGRWYEYVLTSDQLG</sequence>
<organism evidence="1 2">
    <name type="scientific">Plantimonas leprariae</name>
    <dbReference type="NCBI Taxonomy" id="2615207"/>
    <lineage>
        <taxon>Bacteria</taxon>
        <taxon>Pseudomonadati</taxon>
        <taxon>Pseudomonadota</taxon>
        <taxon>Alphaproteobacteria</taxon>
        <taxon>Hyphomicrobiales</taxon>
        <taxon>Aurantimonadaceae</taxon>
        <taxon>Plantimonas</taxon>
    </lineage>
</organism>